<dbReference type="RefSeq" id="WP_058978905.1">
    <property type="nucleotide sequence ID" value="NZ_BCMS01000002.1"/>
</dbReference>
<dbReference type="Pfam" id="PF09346">
    <property type="entry name" value="SMI1_KNR4"/>
    <property type="match status" value="1"/>
</dbReference>
<dbReference type="Gene3D" id="3.40.1580.10">
    <property type="entry name" value="SMI1/KNR4-like"/>
    <property type="match status" value="1"/>
</dbReference>
<name>A0A100HM65_9DEIO</name>
<dbReference type="SMART" id="SM00860">
    <property type="entry name" value="SMI1_KNR4"/>
    <property type="match status" value="1"/>
</dbReference>
<reference evidence="3" key="1">
    <citation type="submission" date="2015-11" db="EMBL/GenBank/DDBJ databases">
        <title>Draft Genome Sequence of the Radioresistant Bacterium Deinococcus grandis, Isolated from Freshwater Fish in Japan.</title>
        <authorList>
            <person name="Satoh K."/>
            <person name="Onodera T."/>
            <person name="Omoso K."/>
            <person name="Takeda-Yano K."/>
            <person name="Katayama T."/>
            <person name="Oono Y."/>
            <person name="Narumi I."/>
        </authorList>
    </citation>
    <scope>NUCLEOTIDE SEQUENCE [LARGE SCALE GENOMIC DNA]</scope>
    <source>
        <strain evidence="3">ATCC 43672</strain>
    </source>
</reference>
<dbReference type="InterPro" id="IPR037883">
    <property type="entry name" value="Knr4/Smi1-like_sf"/>
</dbReference>
<dbReference type="AlphaFoldDB" id="A0A100HM65"/>
<dbReference type="EMBL" id="BCMS01000002">
    <property type="protein sequence ID" value="GAQ23197.1"/>
    <property type="molecule type" value="Genomic_DNA"/>
</dbReference>
<accession>A0A100HM65</accession>
<organism evidence="2 3">
    <name type="scientific">Deinococcus grandis</name>
    <dbReference type="NCBI Taxonomy" id="57498"/>
    <lineage>
        <taxon>Bacteria</taxon>
        <taxon>Thermotogati</taxon>
        <taxon>Deinococcota</taxon>
        <taxon>Deinococci</taxon>
        <taxon>Deinococcales</taxon>
        <taxon>Deinococcaceae</taxon>
        <taxon>Deinococcus</taxon>
    </lineage>
</organism>
<dbReference type="SUPFAM" id="SSF160631">
    <property type="entry name" value="SMI1/KNR4-like"/>
    <property type="match status" value="1"/>
</dbReference>
<dbReference type="InterPro" id="IPR051873">
    <property type="entry name" value="KNR4/SMI1_regulator"/>
</dbReference>
<feature type="domain" description="Knr4/Smi1-like" evidence="1">
    <location>
        <begin position="27"/>
        <end position="164"/>
    </location>
</feature>
<evidence type="ECO:0000313" key="2">
    <source>
        <dbReference type="EMBL" id="GAQ23197.1"/>
    </source>
</evidence>
<gene>
    <name evidence="2" type="ORF">DEIGR_200052</name>
</gene>
<evidence type="ECO:0000313" key="3">
    <source>
        <dbReference type="Proteomes" id="UP000056209"/>
    </source>
</evidence>
<keyword evidence="3" id="KW-1185">Reference proteome</keyword>
<dbReference type="PANTHER" id="PTHR47432">
    <property type="entry name" value="CELL WALL ASSEMBLY REGULATOR SMI1"/>
    <property type="match status" value="1"/>
</dbReference>
<dbReference type="Proteomes" id="UP000056209">
    <property type="component" value="Unassembled WGS sequence"/>
</dbReference>
<protein>
    <submittedName>
        <fullName evidence="2">Glucan synthase 1-related protein</fullName>
    </submittedName>
</protein>
<dbReference type="PANTHER" id="PTHR47432:SF1">
    <property type="entry name" value="CELL WALL ASSEMBLY REGULATOR SMI1"/>
    <property type="match status" value="1"/>
</dbReference>
<sequence>MSELARAWERIEAWYAAQDAADRLLPGATPEQITALEGFLGFALPAELSESLLRHDGSQEGGWPTGTLLGTAGIQSEADTWRDLLGRGVFAGNADHDASEGRDEIRRGWWAHGWIPLDADGAGNGAAIDTTPGPAGRAGQVIDMDHEVGPSGPQHPTLAAYLHALADRLDAGELVMDAGELTEAPGT</sequence>
<comment type="caution">
    <text evidence="2">The sequence shown here is derived from an EMBL/GenBank/DDBJ whole genome shotgun (WGS) entry which is preliminary data.</text>
</comment>
<proteinExistence type="predicted"/>
<evidence type="ECO:0000259" key="1">
    <source>
        <dbReference type="SMART" id="SM00860"/>
    </source>
</evidence>
<dbReference type="InterPro" id="IPR018958">
    <property type="entry name" value="Knr4/Smi1-like_dom"/>
</dbReference>
<dbReference type="OrthoDB" id="4759758at2"/>